<evidence type="ECO:0000256" key="1">
    <source>
        <dbReference type="SAM" id="SignalP"/>
    </source>
</evidence>
<evidence type="ECO:0000313" key="2">
    <source>
        <dbReference type="EMBL" id="CAD9421764.1"/>
    </source>
</evidence>
<keyword evidence="1" id="KW-0732">Signal</keyword>
<accession>A0A7S2FZ79</accession>
<dbReference type="EMBL" id="HBGS01027115">
    <property type="protein sequence ID" value="CAD9421764.1"/>
    <property type="molecule type" value="Transcribed_RNA"/>
</dbReference>
<dbReference type="AlphaFoldDB" id="A0A7S2FZ79"/>
<name>A0A7S2FZ79_9STRA</name>
<reference evidence="2" key="1">
    <citation type="submission" date="2021-01" db="EMBL/GenBank/DDBJ databases">
        <authorList>
            <person name="Corre E."/>
            <person name="Pelletier E."/>
            <person name="Niang G."/>
            <person name="Scheremetjew M."/>
            <person name="Finn R."/>
            <person name="Kale V."/>
            <person name="Holt S."/>
            <person name="Cochrane G."/>
            <person name="Meng A."/>
            <person name="Brown T."/>
            <person name="Cohen L."/>
        </authorList>
    </citation>
    <scope>NUCLEOTIDE SEQUENCE</scope>
    <source>
        <strain evidence="2">CCMP1381</strain>
    </source>
</reference>
<sequence length="211" mass="23706">MKTFALSVCFCCLHGAKPFSVQPMRMGGFGKQTDPKLSKPVFDGKKTFTRQMRAFDVLYKKRPDVEISDIYVRVPSSEVFWFVGKVANEKDISSDQAICTQKRLILEHGKQLQLDLKVSKMLEIWKAPGNTEVAVAQYAQELSSVERVPLDDSTAVEAFRSGILGFEPEQYEDPAKGFYVRLGNDGKPRKDRVQANIVTPDQLEGLDLPSL</sequence>
<feature type="signal peptide" evidence="1">
    <location>
        <begin position="1"/>
        <end position="18"/>
    </location>
</feature>
<proteinExistence type="predicted"/>
<organism evidence="2">
    <name type="scientific">Octactis speculum</name>
    <dbReference type="NCBI Taxonomy" id="3111310"/>
    <lineage>
        <taxon>Eukaryota</taxon>
        <taxon>Sar</taxon>
        <taxon>Stramenopiles</taxon>
        <taxon>Ochrophyta</taxon>
        <taxon>Dictyochophyceae</taxon>
        <taxon>Dictyochales</taxon>
        <taxon>Dictyochaceae</taxon>
        <taxon>Octactis</taxon>
    </lineage>
</organism>
<feature type="chain" id="PRO_5031042178" evidence="1">
    <location>
        <begin position="19"/>
        <end position="211"/>
    </location>
</feature>
<gene>
    <name evidence="2" type="ORF">DSPE1174_LOCUS13759</name>
</gene>
<protein>
    <submittedName>
        <fullName evidence="2">Uncharacterized protein</fullName>
    </submittedName>
</protein>